<accession>A0A0S7Y5Q7</accession>
<evidence type="ECO:0000313" key="3">
    <source>
        <dbReference type="EMBL" id="KPJ70008.1"/>
    </source>
</evidence>
<sequence>MQKLTTIIPCKNEELNIRSCIESVLDISDEILVADSGSTDRTMEIVKEYNCRIIEREYVYSADFKNWAIPQAKNQWILIIDADERITPELSQEIEQVFQEEPEYDGYIIYRRNYIFGHVVRRSGWGTDNVLRLFKRDTSRYKDMRVHSEIVVESGKVGKLQGKLEHYTYWSFGQIMEKYERYATWAAEDLEEKGKKSGFLHITFLPLWRFFRQYFIQRGFLDGIPGLIVCTISMYYVFLKYAKLWAMQHGLKQPNPEEDKKGR</sequence>
<keyword evidence="1" id="KW-0812">Transmembrane</keyword>
<evidence type="ECO:0000313" key="4">
    <source>
        <dbReference type="Proteomes" id="UP000051861"/>
    </source>
</evidence>
<feature type="transmembrane region" description="Helical" evidence="1">
    <location>
        <begin position="219"/>
        <end position="238"/>
    </location>
</feature>
<dbReference type="Gene3D" id="3.90.550.10">
    <property type="entry name" value="Spore Coat Polysaccharide Biosynthesis Protein SpsA, Chain A"/>
    <property type="match status" value="1"/>
</dbReference>
<dbReference type="EMBL" id="LIZX01000010">
    <property type="protein sequence ID" value="KPJ70008.1"/>
    <property type="molecule type" value="Genomic_DNA"/>
</dbReference>
<dbReference type="AlphaFoldDB" id="A0A0S7Y5Q7"/>
<keyword evidence="1" id="KW-0472">Membrane</keyword>
<comment type="caution">
    <text evidence="3">The sequence shown here is derived from an EMBL/GenBank/DDBJ whole genome shotgun (WGS) entry which is preliminary data.</text>
</comment>
<evidence type="ECO:0000256" key="1">
    <source>
        <dbReference type="SAM" id="Phobius"/>
    </source>
</evidence>
<dbReference type="CDD" id="cd02511">
    <property type="entry name" value="Beta4Glucosyltransferase"/>
    <property type="match status" value="1"/>
</dbReference>
<name>A0A0S7Y5Q7_UNCSA</name>
<dbReference type="Pfam" id="PF00535">
    <property type="entry name" value="Glycos_transf_2"/>
    <property type="match status" value="1"/>
</dbReference>
<feature type="domain" description="Glycosyltransferase 2-like" evidence="2">
    <location>
        <begin position="6"/>
        <end position="129"/>
    </location>
</feature>
<reference evidence="3 4" key="1">
    <citation type="journal article" date="2015" name="Microbiome">
        <title>Genomic resolution of linkages in carbon, nitrogen, and sulfur cycling among widespread estuary sediment bacteria.</title>
        <authorList>
            <person name="Baker B.J."/>
            <person name="Lazar C.S."/>
            <person name="Teske A.P."/>
            <person name="Dick G.J."/>
        </authorList>
    </citation>
    <scope>NUCLEOTIDE SEQUENCE [LARGE SCALE GENOMIC DNA]</scope>
    <source>
        <strain evidence="3">DG_54_3</strain>
    </source>
</reference>
<organism evidence="3 4">
    <name type="scientific">candidate division WOR-1 bacterium DG_54_3</name>
    <dbReference type="NCBI Taxonomy" id="1703775"/>
    <lineage>
        <taxon>Bacteria</taxon>
        <taxon>Bacillati</taxon>
        <taxon>Saganbacteria</taxon>
    </lineage>
</organism>
<dbReference type="InterPro" id="IPR029044">
    <property type="entry name" value="Nucleotide-diphossugar_trans"/>
</dbReference>
<protein>
    <recommendedName>
        <fullName evidence="2">Glycosyltransferase 2-like domain-containing protein</fullName>
    </recommendedName>
</protein>
<dbReference type="Proteomes" id="UP000051861">
    <property type="component" value="Unassembled WGS sequence"/>
</dbReference>
<evidence type="ECO:0000259" key="2">
    <source>
        <dbReference type="Pfam" id="PF00535"/>
    </source>
</evidence>
<dbReference type="PANTHER" id="PTHR43630">
    <property type="entry name" value="POLY-BETA-1,6-N-ACETYL-D-GLUCOSAMINE SYNTHASE"/>
    <property type="match status" value="1"/>
</dbReference>
<dbReference type="PANTHER" id="PTHR43630:SF2">
    <property type="entry name" value="GLYCOSYLTRANSFERASE"/>
    <property type="match status" value="1"/>
</dbReference>
<dbReference type="InterPro" id="IPR001173">
    <property type="entry name" value="Glyco_trans_2-like"/>
</dbReference>
<keyword evidence="1" id="KW-1133">Transmembrane helix</keyword>
<dbReference type="SUPFAM" id="SSF53448">
    <property type="entry name" value="Nucleotide-diphospho-sugar transferases"/>
    <property type="match status" value="1"/>
</dbReference>
<proteinExistence type="predicted"/>
<gene>
    <name evidence="3" type="ORF">AMJ44_01400</name>
</gene>